<dbReference type="KEGG" id="mgl:MGL_4160"/>
<dbReference type="EMBL" id="AAYY01000021">
    <property type="protein sequence ID" value="EDP41461.1"/>
    <property type="molecule type" value="Genomic_DNA"/>
</dbReference>
<accession>A8QD80</accession>
<dbReference type="Pfam" id="PF01073">
    <property type="entry name" value="3Beta_HSD"/>
    <property type="match status" value="1"/>
</dbReference>
<protein>
    <recommendedName>
        <fullName evidence="3">3-beta hydroxysteroid dehydrogenase/isomerase domain-containing protein</fullName>
    </recommendedName>
</protein>
<dbReference type="PANTHER" id="PTHR10366">
    <property type="entry name" value="NAD DEPENDENT EPIMERASE/DEHYDRATASE"/>
    <property type="match status" value="1"/>
</dbReference>
<dbReference type="VEuPathDB" id="FungiDB:MGL_4148"/>
<dbReference type="AlphaFoldDB" id="A8QD80"/>
<dbReference type="VEuPathDB" id="FungiDB:MGL_4154"/>
<dbReference type="InterPro" id="IPR002225">
    <property type="entry name" value="3Beta_OHSteriod_DH/Estase"/>
</dbReference>
<dbReference type="SUPFAM" id="SSF51735">
    <property type="entry name" value="NAD(P)-binding Rossmann-fold domains"/>
    <property type="match status" value="1"/>
</dbReference>
<dbReference type="Proteomes" id="UP000008837">
    <property type="component" value="Unassembled WGS sequence"/>
</dbReference>
<evidence type="ECO:0000313" key="5">
    <source>
        <dbReference type="EMBL" id="EDP41461.1"/>
    </source>
</evidence>
<evidence type="ECO:0000256" key="2">
    <source>
        <dbReference type="ARBA" id="ARBA00023445"/>
    </source>
</evidence>
<keyword evidence="1" id="KW-0560">Oxidoreductase</keyword>
<dbReference type="GO" id="GO:0006694">
    <property type="term" value="P:steroid biosynthetic process"/>
    <property type="evidence" value="ECO:0007669"/>
    <property type="project" value="InterPro"/>
</dbReference>
<dbReference type="OrthoDB" id="2735536at2759"/>
<dbReference type="GO" id="GO:0016616">
    <property type="term" value="F:oxidoreductase activity, acting on the CH-OH group of donors, NAD or NADP as acceptor"/>
    <property type="evidence" value="ECO:0007669"/>
    <property type="project" value="InterPro"/>
</dbReference>
<dbReference type="InterPro" id="IPR050425">
    <property type="entry name" value="NAD(P)_dehydrat-like"/>
</dbReference>
<dbReference type="Gene3D" id="3.40.50.720">
    <property type="entry name" value="NAD(P)-binding Rossmann-like Domain"/>
    <property type="match status" value="1"/>
</dbReference>
<dbReference type="GeneID" id="5853022"/>
<dbReference type="InParanoid" id="A8QD80"/>
<dbReference type="VEuPathDB" id="FungiDB:MGL_4160"/>
<evidence type="ECO:0000313" key="6">
    <source>
        <dbReference type="EMBL" id="EDP41467.1"/>
    </source>
</evidence>
<dbReference type="OMA" id="CILESIM"/>
<keyword evidence="7" id="KW-1185">Reference proteome</keyword>
<dbReference type="STRING" id="425265.A8QD80"/>
<dbReference type="EMBL" id="AAYY01000021">
    <property type="protein sequence ID" value="EDP41455.1"/>
    <property type="molecule type" value="Genomic_DNA"/>
</dbReference>
<dbReference type="PANTHER" id="PTHR10366:SF564">
    <property type="entry name" value="STEROL-4-ALPHA-CARBOXYLATE 3-DEHYDROGENASE, DECARBOXYLATING"/>
    <property type="match status" value="1"/>
</dbReference>
<evidence type="ECO:0000313" key="4">
    <source>
        <dbReference type="EMBL" id="EDP41455.1"/>
    </source>
</evidence>
<evidence type="ECO:0000256" key="1">
    <source>
        <dbReference type="ARBA" id="ARBA00023002"/>
    </source>
</evidence>
<dbReference type="EMBL" id="AAYY01000021">
    <property type="protein sequence ID" value="EDP41467.1"/>
    <property type="molecule type" value="Genomic_DNA"/>
</dbReference>
<reference evidence="4 7" key="1">
    <citation type="journal article" date="2007" name="Proc. Natl. Acad. Sci. U.S.A.">
        <title>Dandruff-associated Malassezia genomes reveal convergent and divergent virulence traits shared with plant and human fungal pathogens.</title>
        <authorList>
            <person name="Xu J."/>
            <person name="Saunders C.W."/>
            <person name="Hu P."/>
            <person name="Grant R.A."/>
            <person name="Boekhout T."/>
            <person name="Kuramae E.E."/>
            <person name="Kronstad J.W."/>
            <person name="Deangelis Y.M."/>
            <person name="Reeder N.L."/>
            <person name="Johnstone K.R."/>
            <person name="Leland M."/>
            <person name="Fieno A.M."/>
            <person name="Begley W.M."/>
            <person name="Sun Y."/>
            <person name="Lacey M.P."/>
            <person name="Chaudhary T."/>
            <person name="Keough T."/>
            <person name="Chu L."/>
            <person name="Sears R."/>
            <person name="Yuan B."/>
            <person name="Dawson T.L.Jr."/>
        </authorList>
    </citation>
    <scope>NUCLEOTIDE SEQUENCE [LARGE SCALE GENOMIC DNA]</scope>
    <source>
        <strain evidence="7">ATCC MYA-4612 / CBS 7966</strain>
        <strain evidence="4">CBS 7966</strain>
    </source>
</reference>
<dbReference type="GeneID" id="5852975"/>
<feature type="domain" description="3-beta hydroxysteroid dehydrogenase/isomerase" evidence="3">
    <location>
        <begin position="9"/>
        <end position="199"/>
    </location>
</feature>
<gene>
    <name evidence="4" type="ORF">MGL_4148</name>
    <name evidence="5" type="ORF">MGL_4154</name>
    <name evidence="6" type="ORF">MGL_4160</name>
</gene>
<dbReference type="GeneID" id="5852985"/>
<name>A8QD80_MALGO</name>
<organism evidence="4 7">
    <name type="scientific">Malassezia globosa (strain ATCC MYA-4612 / CBS 7966)</name>
    <name type="common">Dandruff-associated fungus</name>
    <dbReference type="NCBI Taxonomy" id="425265"/>
    <lineage>
        <taxon>Eukaryota</taxon>
        <taxon>Fungi</taxon>
        <taxon>Dikarya</taxon>
        <taxon>Basidiomycota</taxon>
        <taxon>Ustilaginomycotina</taxon>
        <taxon>Malasseziomycetes</taxon>
        <taxon>Malasseziales</taxon>
        <taxon>Malasseziaceae</taxon>
        <taxon>Malassezia</taxon>
    </lineage>
</organism>
<evidence type="ECO:0000259" key="3">
    <source>
        <dbReference type="Pfam" id="PF01073"/>
    </source>
</evidence>
<dbReference type="FunCoup" id="A8QD80">
    <property type="interactions" value="33"/>
</dbReference>
<dbReference type="InterPro" id="IPR036291">
    <property type="entry name" value="NAD(P)-bd_dom_sf"/>
</dbReference>
<dbReference type="KEGG" id="mgl:MGL_4154"/>
<sequence>MTTSNPIIAVTGATGFVGAHVVRDALARGYRVRSVVRSEKKGDELLRSMPGPSHSLAFVSDIRNKDELKQAFKNVKIVQHVASPYTMAFDDPVSEMLEPAIKGTMSVLEAANEENVEHVLITSSFAAINCFEKGGSIRDYTYTEADWNPATYDIARTSSKAYTYCASKALAEKAAWEYVREAQPSFALTTFNPPGIVGPIAHPLERLEDLNTSCANVWHLVSGSCDEVPPTFLPQTVDVRDVSKALVDAMSNPATRGERFALCGYYVDMQVVVDYLRKTFPERRDAIPAGNPGTRNQPGPIARLDASKAERVLGITWTPWEKTYGDLVKQLLELEEKFKAERSKMPAL</sequence>
<comment type="caution">
    <text evidence="4">The sequence shown here is derived from an EMBL/GenBank/DDBJ whole genome shotgun (WGS) entry which is preliminary data.</text>
</comment>
<dbReference type="RefSeq" id="XP_001728675.1">
    <property type="nucleotide sequence ID" value="XM_001728623.1"/>
</dbReference>
<comment type="similarity">
    <text evidence="2">Belongs to the NAD(P)-dependent epimerase/dehydratase family. Dihydroflavonol-4-reductase subfamily.</text>
</comment>
<dbReference type="KEGG" id="mgl:MGL_4148"/>
<dbReference type="RefSeq" id="XP_001728681.1">
    <property type="nucleotide sequence ID" value="XM_001728629.1"/>
</dbReference>
<proteinExistence type="inferred from homology"/>
<dbReference type="RefSeq" id="XP_001728669.1">
    <property type="nucleotide sequence ID" value="XM_001728617.1"/>
</dbReference>
<evidence type="ECO:0000313" key="7">
    <source>
        <dbReference type="Proteomes" id="UP000008837"/>
    </source>
</evidence>